<dbReference type="Gene3D" id="3.90.550.10">
    <property type="entry name" value="Spore Coat Polysaccharide Biosynthesis Protein SpsA, Chain A"/>
    <property type="match status" value="1"/>
</dbReference>
<dbReference type="CDD" id="cd04185">
    <property type="entry name" value="GT_2_like_b"/>
    <property type="match status" value="1"/>
</dbReference>
<reference evidence="6 7" key="1">
    <citation type="submission" date="2016-03" db="EMBL/GenBank/DDBJ databases">
        <title>Pediococcus and Lactobacillus from brewery environment - whole genome sequencing and assembly.</title>
        <authorList>
            <person name="Behr J."/>
            <person name="Geissler A.J."/>
            <person name="Vogel R.F."/>
        </authorList>
    </citation>
    <scope>NUCLEOTIDE SEQUENCE [LARGE SCALE GENOMIC DNA]</scope>
    <source>
        <strain evidence="6 7">TMW 1.1989</strain>
    </source>
</reference>
<evidence type="ECO:0000259" key="5">
    <source>
        <dbReference type="Pfam" id="PF00535"/>
    </source>
</evidence>
<dbReference type="OrthoDB" id="7665907at2"/>
<name>A0A192H3L4_9LACO</name>
<keyword evidence="7" id="KW-1185">Reference proteome</keyword>
<dbReference type="STRING" id="375175.AYR53_07055"/>
<evidence type="ECO:0000256" key="2">
    <source>
        <dbReference type="ARBA" id="ARBA00006739"/>
    </source>
</evidence>
<gene>
    <name evidence="6" type="ORF">AYR53_07055</name>
</gene>
<dbReference type="InterPro" id="IPR001173">
    <property type="entry name" value="Glyco_trans_2-like"/>
</dbReference>
<dbReference type="PANTHER" id="PTHR43179">
    <property type="entry name" value="RHAMNOSYLTRANSFERASE WBBL"/>
    <property type="match status" value="1"/>
</dbReference>
<dbReference type="AlphaFoldDB" id="A0A192H3L4"/>
<dbReference type="RefSeq" id="WP_068280985.1">
    <property type="nucleotide sequence ID" value="NZ_CP014873.1"/>
</dbReference>
<dbReference type="InterPro" id="IPR029044">
    <property type="entry name" value="Nucleotide-diphossugar_trans"/>
</dbReference>
<comment type="similarity">
    <text evidence="2">Belongs to the glycosyltransferase 2 family.</text>
</comment>
<dbReference type="Proteomes" id="UP000078582">
    <property type="component" value="Chromosome"/>
</dbReference>
<accession>A0A192H3L4</accession>
<evidence type="ECO:0000313" key="6">
    <source>
        <dbReference type="EMBL" id="ANK62546.1"/>
    </source>
</evidence>
<dbReference type="PANTHER" id="PTHR43179:SF12">
    <property type="entry name" value="GALACTOFURANOSYLTRANSFERASE GLFT2"/>
    <property type="match status" value="1"/>
</dbReference>
<dbReference type="EMBL" id="CP014873">
    <property type="protein sequence ID" value="ANK62546.1"/>
    <property type="molecule type" value="Genomic_DNA"/>
</dbReference>
<dbReference type="GeneID" id="42982009"/>
<evidence type="ECO:0000256" key="1">
    <source>
        <dbReference type="ARBA" id="ARBA00004776"/>
    </source>
</evidence>
<dbReference type="SUPFAM" id="SSF53448">
    <property type="entry name" value="Nucleotide-diphospho-sugar transferases"/>
    <property type="match status" value="1"/>
</dbReference>
<evidence type="ECO:0000256" key="4">
    <source>
        <dbReference type="ARBA" id="ARBA00022679"/>
    </source>
</evidence>
<comment type="pathway">
    <text evidence="1">Cell wall biogenesis; cell wall polysaccharide biosynthesis.</text>
</comment>
<evidence type="ECO:0000313" key="7">
    <source>
        <dbReference type="Proteomes" id="UP000078582"/>
    </source>
</evidence>
<dbReference type="GO" id="GO:0016757">
    <property type="term" value="F:glycosyltransferase activity"/>
    <property type="evidence" value="ECO:0007669"/>
    <property type="project" value="UniProtKB-KW"/>
</dbReference>
<keyword evidence="4" id="KW-0808">Transferase</keyword>
<keyword evidence="3" id="KW-0328">Glycosyltransferase</keyword>
<sequence length="300" mass="34049">MKVAALVVTYNKLDLLKECLQALFNQTHPLNHIIVIDNASEQTTQDYLTVLSQQGRINYVRLPRNIGGAGGFNAGLKTFIKHTQDDFAWIMDDDTIPTKTALEKMLSKTDKLTHLGFLCSNVKWTNGEPSAMNIPTLAKNWTGALDEDVVAVKAASFVSCMVARTAVIKVGYPITDFFIWGDDVEYTNRVSKYFNCYLVNKSVVIHKMAENKSVNIALENNPKRIARYYYSFRNRHFTARHKGFETSAYEFLFVLNSVRRVLFGKNSHRLMKLKVIFKGTMAGLSFNPKIEQVDLSDLKD</sequence>
<evidence type="ECO:0000256" key="3">
    <source>
        <dbReference type="ARBA" id="ARBA00022676"/>
    </source>
</evidence>
<feature type="domain" description="Glycosyltransferase 2-like" evidence="5">
    <location>
        <begin position="6"/>
        <end position="124"/>
    </location>
</feature>
<proteinExistence type="inferred from homology"/>
<dbReference type="Pfam" id="PF00535">
    <property type="entry name" value="Glycos_transf_2"/>
    <property type="match status" value="1"/>
</dbReference>
<protein>
    <recommendedName>
        <fullName evidence="5">Glycosyltransferase 2-like domain-containing protein</fullName>
    </recommendedName>
</protein>
<organism evidence="6 7">
    <name type="scientific">Loigolactobacillus backii</name>
    <dbReference type="NCBI Taxonomy" id="375175"/>
    <lineage>
        <taxon>Bacteria</taxon>
        <taxon>Bacillati</taxon>
        <taxon>Bacillota</taxon>
        <taxon>Bacilli</taxon>
        <taxon>Lactobacillales</taxon>
        <taxon>Lactobacillaceae</taxon>
        <taxon>Loigolactobacillus</taxon>
    </lineage>
</organism>